<dbReference type="EMBL" id="JBHTIW010000028">
    <property type="protein sequence ID" value="MFD0923072.1"/>
    <property type="molecule type" value="Genomic_DNA"/>
</dbReference>
<organism evidence="1 2">
    <name type="scientific">Saccharopolyspora rosea</name>
    <dbReference type="NCBI Taxonomy" id="524884"/>
    <lineage>
        <taxon>Bacteria</taxon>
        <taxon>Bacillati</taxon>
        <taxon>Actinomycetota</taxon>
        <taxon>Actinomycetes</taxon>
        <taxon>Pseudonocardiales</taxon>
        <taxon>Pseudonocardiaceae</taxon>
        <taxon>Saccharopolyspora</taxon>
    </lineage>
</organism>
<name>A0ABW3FX87_9PSEU</name>
<dbReference type="RefSeq" id="WP_263252049.1">
    <property type="nucleotide sequence ID" value="NZ_BAABLT010000021.1"/>
</dbReference>
<gene>
    <name evidence="1" type="ORF">ACFQ16_25280</name>
</gene>
<evidence type="ECO:0000313" key="2">
    <source>
        <dbReference type="Proteomes" id="UP001597018"/>
    </source>
</evidence>
<keyword evidence="2" id="KW-1185">Reference proteome</keyword>
<proteinExistence type="predicted"/>
<dbReference type="Proteomes" id="UP001597018">
    <property type="component" value="Unassembled WGS sequence"/>
</dbReference>
<protein>
    <submittedName>
        <fullName evidence="1">Uncharacterized protein</fullName>
    </submittedName>
</protein>
<accession>A0ABW3FX87</accession>
<evidence type="ECO:0000313" key="1">
    <source>
        <dbReference type="EMBL" id="MFD0923072.1"/>
    </source>
</evidence>
<sequence>MPFCPPQHVRADVGATLLPVLTALESAQTVRWAMDGLDSRDRRAVSVVRHEVAMLWHWVRVSRDECTEYSALLDGLADFAQHADRALDAL</sequence>
<comment type="caution">
    <text evidence="1">The sequence shown here is derived from an EMBL/GenBank/DDBJ whole genome shotgun (WGS) entry which is preliminary data.</text>
</comment>
<reference evidence="2" key="1">
    <citation type="journal article" date="2019" name="Int. J. Syst. Evol. Microbiol.">
        <title>The Global Catalogue of Microorganisms (GCM) 10K type strain sequencing project: providing services to taxonomists for standard genome sequencing and annotation.</title>
        <authorList>
            <consortium name="The Broad Institute Genomics Platform"/>
            <consortium name="The Broad Institute Genome Sequencing Center for Infectious Disease"/>
            <person name="Wu L."/>
            <person name="Ma J."/>
        </authorList>
    </citation>
    <scope>NUCLEOTIDE SEQUENCE [LARGE SCALE GENOMIC DNA]</scope>
    <source>
        <strain evidence="2">CCUG 56401</strain>
    </source>
</reference>